<name>M2SMD9_COCH5</name>
<feature type="region of interest" description="Disordered" evidence="1">
    <location>
        <begin position="1"/>
        <end position="66"/>
    </location>
</feature>
<sequence>MVVLVDLEDDEAPSLQSPHASGLLNVKPLHHSLSESTAESGQRVSVADERPNPNKNGFSAALSCYP</sequence>
<dbReference type="EMBL" id="KB445585">
    <property type="protein sequence ID" value="EMD86495.1"/>
    <property type="molecule type" value="Genomic_DNA"/>
</dbReference>
<reference evidence="2 3" key="1">
    <citation type="journal article" date="2012" name="PLoS Pathog.">
        <title>Diverse lifestyles and strategies of plant pathogenesis encoded in the genomes of eighteen Dothideomycetes fungi.</title>
        <authorList>
            <person name="Ohm R.A."/>
            <person name="Feau N."/>
            <person name="Henrissat B."/>
            <person name="Schoch C.L."/>
            <person name="Horwitz B.A."/>
            <person name="Barry K.W."/>
            <person name="Condon B.J."/>
            <person name="Copeland A.C."/>
            <person name="Dhillon B."/>
            <person name="Glaser F."/>
            <person name="Hesse C.N."/>
            <person name="Kosti I."/>
            <person name="LaButti K."/>
            <person name="Lindquist E.A."/>
            <person name="Lucas S."/>
            <person name="Salamov A.A."/>
            <person name="Bradshaw R.E."/>
            <person name="Ciuffetti L."/>
            <person name="Hamelin R.C."/>
            <person name="Kema G.H.J."/>
            <person name="Lawrence C."/>
            <person name="Scott J.A."/>
            <person name="Spatafora J.W."/>
            <person name="Turgeon B.G."/>
            <person name="de Wit P.J.G.M."/>
            <person name="Zhong S."/>
            <person name="Goodwin S.B."/>
            <person name="Grigoriev I.V."/>
        </authorList>
    </citation>
    <scope>NUCLEOTIDE SEQUENCE [LARGE SCALE GENOMIC DNA]</scope>
    <source>
        <strain evidence="3">C5 / ATCC 48332 / race O</strain>
    </source>
</reference>
<accession>M2SMD9</accession>
<evidence type="ECO:0000313" key="3">
    <source>
        <dbReference type="Proteomes" id="UP000016936"/>
    </source>
</evidence>
<gene>
    <name evidence="2" type="ORF">COCHEDRAFT_1116385</name>
</gene>
<dbReference type="Proteomes" id="UP000016936">
    <property type="component" value="Unassembled WGS sequence"/>
</dbReference>
<evidence type="ECO:0000313" key="2">
    <source>
        <dbReference type="EMBL" id="EMD86495.1"/>
    </source>
</evidence>
<dbReference type="STRING" id="701091.M2SMD9"/>
<keyword evidence="3" id="KW-1185">Reference proteome</keyword>
<evidence type="ECO:0000256" key="1">
    <source>
        <dbReference type="SAM" id="MobiDB-lite"/>
    </source>
</evidence>
<dbReference type="HOGENOM" id="CLU_2831025_0_0_1"/>
<feature type="compositionally biased region" description="Polar residues" evidence="1">
    <location>
        <begin position="34"/>
        <end position="43"/>
    </location>
</feature>
<proteinExistence type="predicted"/>
<dbReference type="AlphaFoldDB" id="M2SMD9"/>
<dbReference type="OrthoDB" id="5288318at2759"/>
<feature type="compositionally biased region" description="Acidic residues" evidence="1">
    <location>
        <begin position="1"/>
        <end position="12"/>
    </location>
</feature>
<protein>
    <submittedName>
        <fullName evidence="2">Uncharacterized protein</fullName>
    </submittedName>
</protein>
<organism evidence="2 3">
    <name type="scientific">Cochliobolus heterostrophus (strain C5 / ATCC 48332 / race O)</name>
    <name type="common">Southern corn leaf blight fungus</name>
    <name type="synonym">Bipolaris maydis</name>
    <dbReference type="NCBI Taxonomy" id="701091"/>
    <lineage>
        <taxon>Eukaryota</taxon>
        <taxon>Fungi</taxon>
        <taxon>Dikarya</taxon>
        <taxon>Ascomycota</taxon>
        <taxon>Pezizomycotina</taxon>
        <taxon>Dothideomycetes</taxon>
        <taxon>Pleosporomycetidae</taxon>
        <taxon>Pleosporales</taxon>
        <taxon>Pleosporineae</taxon>
        <taxon>Pleosporaceae</taxon>
        <taxon>Bipolaris</taxon>
    </lineage>
</organism>
<reference evidence="3" key="2">
    <citation type="journal article" date="2013" name="PLoS Genet.">
        <title>Comparative genome structure, secondary metabolite, and effector coding capacity across Cochliobolus pathogens.</title>
        <authorList>
            <person name="Condon B.J."/>
            <person name="Leng Y."/>
            <person name="Wu D."/>
            <person name="Bushley K.E."/>
            <person name="Ohm R.A."/>
            <person name="Otillar R."/>
            <person name="Martin J."/>
            <person name="Schackwitz W."/>
            <person name="Grimwood J."/>
            <person name="MohdZainudin N."/>
            <person name="Xue C."/>
            <person name="Wang R."/>
            <person name="Manning V.A."/>
            <person name="Dhillon B."/>
            <person name="Tu Z.J."/>
            <person name="Steffenson B.J."/>
            <person name="Salamov A."/>
            <person name="Sun H."/>
            <person name="Lowry S."/>
            <person name="LaButti K."/>
            <person name="Han J."/>
            <person name="Copeland A."/>
            <person name="Lindquist E."/>
            <person name="Barry K."/>
            <person name="Schmutz J."/>
            <person name="Baker S.E."/>
            <person name="Ciuffetti L.M."/>
            <person name="Grigoriev I.V."/>
            <person name="Zhong S."/>
            <person name="Turgeon B.G."/>
        </authorList>
    </citation>
    <scope>NUCLEOTIDE SEQUENCE [LARGE SCALE GENOMIC DNA]</scope>
    <source>
        <strain evidence="3">C5 / ATCC 48332 / race O</strain>
    </source>
</reference>